<keyword evidence="11" id="KW-1133">Transmembrane helix</keyword>
<feature type="region of interest" description="Disordered" evidence="10">
    <location>
        <begin position="491"/>
        <end position="549"/>
    </location>
</feature>
<dbReference type="PANTHER" id="PTHR38248">
    <property type="entry name" value="FUNK1 6"/>
    <property type="match status" value="1"/>
</dbReference>
<dbReference type="Proteomes" id="UP001447188">
    <property type="component" value="Unassembled WGS sequence"/>
</dbReference>
<dbReference type="EC" id="2.7.11.1" evidence="3"/>
<dbReference type="EMBL" id="JBBBZM010000315">
    <property type="protein sequence ID" value="KAL0631022.1"/>
    <property type="molecule type" value="Genomic_DNA"/>
</dbReference>
<dbReference type="PANTHER" id="PTHR38248:SF2">
    <property type="entry name" value="FUNK1 11"/>
    <property type="match status" value="1"/>
</dbReference>
<keyword evidence="11" id="KW-0812">Transmembrane</keyword>
<dbReference type="SUPFAM" id="SSF56112">
    <property type="entry name" value="Protein kinase-like (PK-like)"/>
    <property type="match status" value="1"/>
</dbReference>
<evidence type="ECO:0000256" key="1">
    <source>
        <dbReference type="ARBA" id="ARBA00003747"/>
    </source>
</evidence>
<sequence length="783" mass="86869">MNYDGVYRKDYQAEKTKLFIQVSEKLGRGASPPTATEIVRRANKNATVYFVARMWRCFCSEKYFPLLFIALVTIFLSGAAPAIYDGLEECQKSWWVVLGTVAAIICDIVVAAAIECIIIFNANTAREVLCQSIPTPDGDCEVRWEGFQGRGGNQCAGGGGGGSTLETNIFRFLLNWSGNAILELDPGSLQQWTLLLELLVTRATAISIWRALMAILSHSAVFSLIVVPDPVAAPSPPTLSTRQATPVSSNSNCIFEGSETHQIMDQRPRHELDRLLFPNTPGFLDAYFPLSSSVVGQVLALSKPAHLSDTRWVNWPRLATENLVREWFETCMMRCWIFHRSGALGSEQFSINAKPERFLSVVVGYATMSPAELGYDPTITAGGDTGWQVTLYDLGTSPFVVTAAIATRGTTCSEAKLPGETEFNYVCKDAWRSYSYISEGILLREAQTAGVEGLVEYIGHVDLYVGAALDDIFGNVMKGLDLTGVKALNLRPPEGQSTAPSTPLELEPHSLGPVRRASNSAQEARKRPYPGSLPLNGSSQKRRMTSMTVSVTPTSVNRVHTRLITTKGRSITKFRSNRELLLALHDAIKGHRSLFRHGILHRDISVNNVMITLGHRIDGFQGFLIDLDLAHRMDDNTDTTTHHRTGTMEFMAIGALSAESHTYRHDLESFFYVFLWLCIHYHPDGTGQMISPTPAVLKSWSKLSFQDAAAKKRGDMDPGGFEILVEYFTKTAQELVPLAWQIREVLFPWRNRLFTRTDPEAEPVYERMLNAIAEAAEEIEGRV</sequence>
<evidence type="ECO:0000256" key="6">
    <source>
        <dbReference type="ARBA" id="ARBA00030980"/>
    </source>
</evidence>
<feature type="transmembrane region" description="Helical" evidence="11">
    <location>
        <begin position="96"/>
        <end position="120"/>
    </location>
</feature>
<evidence type="ECO:0000256" key="9">
    <source>
        <dbReference type="ARBA" id="ARBA00048679"/>
    </source>
</evidence>
<evidence type="ECO:0000256" key="3">
    <source>
        <dbReference type="ARBA" id="ARBA00012513"/>
    </source>
</evidence>
<comment type="subunit">
    <text evidence="2">Component of the EKC/KEOPS complex composed of at least BUD32, CGI121, GON7, KAE1 and PCC1; the whole complex dimerizes.</text>
</comment>
<feature type="domain" description="Protein kinase" evidence="12">
    <location>
        <begin position="441"/>
        <end position="783"/>
    </location>
</feature>
<accession>A0ABR3G4Z2</accession>
<evidence type="ECO:0000256" key="4">
    <source>
        <dbReference type="ARBA" id="ARBA00013948"/>
    </source>
</evidence>
<dbReference type="PROSITE" id="PS50011">
    <property type="entry name" value="PROTEIN_KINASE_DOM"/>
    <property type="match status" value="1"/>
</dbReference>
<keyword evidence="11" id="KW-0472">Membrane</keyword>
<comment type="catalytic activity">
    <reaction evidence="8">
        <text>L-threonyl-[protein] + ATP = O-phospho-L-threonyl-[protein] + ADP + H(+)</text>
        <dbReference type="Rhea" id="RHEA:46608"/>
        <dbReference type="Rhea" id="RHEA-COMP:11060"/>
        <dbReference type="Rhea" id="RHEA-COMP:11605"/>
        <dbReference type="ChEBI" id="CHEBI:15378"/>
        <dbReference type="ChEBI" id="CHEBI:30013"/>
        <dbReference type="ChEBI" id="CHEBI:30616"/>
        <dbReference type="ChEBI" id="CHEBI:61977"/>
        <dbReference type="ChEBI" id="CHEBI:456216"/>
        <dbReference type="EC" id="2.7.11.1"/>
    </reaction>
</comment>
<evidence type="ECO:0000256" key="7">
    <source>
        <dbReference type="ARBA" id="ARBA00033194"/>
    </source>
</evidence>
<evidence type="ECO:0000256" key="10">
    <source>
        <dbReference type="SAM" id="MobiDB-lite"/>
    </source>
</evidence>
<dbReference type="InterPro" id="IPR008266">
    <property type="entry name" value="Tyr_kinase_AS"/>
</dbReference>
<dbReference type="InterPro" id="IPR040976">
    <property type="entry name" value="Pkinase_fungal"/>
</dbReference>
<evidence type="ECO:0000256" key="8">
    <source>
        <dbReference type="ARBA" id="ARBA00047899"/>
    </source>
</evidence>
<dbReference type="PROSITE" id="PS00109">
    <property type="entry name" value="PROTEIN_KINASE_TYR"/>
    <property type="match status" value="1"/>
</dbReference>
<dbReference type="Gene3D" id="1.10.510.10">
    <property type="entry name" value="Transferase(Phosphotransferase) domain 1"/>
    <property type="match status" value="1"/>
</dbReference>
<comment type="caution">
    <text evidence="13">The sequence shown here is derived from an EMBL/GenBank/DDBJ whole genome shotgun (WGS) entry which is preliminary data.</text>
</comment>
<comment type="catalytic activity">
    <reaction evidence="9">
        <text>L-seryl-[protein] + ATP = O-phospho-L-seryl-[protein] + ADP + H(+)</text>
        <dbReference type="Rhea" id="RHEA:17989"/>
        <dbReference type="Rhea" id="RHEA-COMP:9863"/>
        <dbReference type="Rhea" id="RHEA-COMP:11604"/>
        <dbReference type="ChEBI" id="CHEBI:15378"/>
        <dbReference type="ChEBI" id="CHEBI:29999"/>
        <dbReference type="ChEBI" id="CHEBI:30616"/>
        <dbReference type="ChEBI" id="CHEBI:83421"/>
        <dbReference type="ChEBI" id="CHEBI:456216"/>
        <dbReference type="EC" id="2.7.11.1"/>
    </reaction>
</comment>
<proteinExistence type="predicted"/>
<dbReference type="InterPro" id="IPR011009">
    <property type="entry name" value="Kinase-like_dom_sf"/>
</dbReference>
<dbReference type="InterPro" id="IPR000719">
    <property type="entry name" value="Prot_kinase_dom"/>
</dbReference>
<feature type="transmembrane region" description="Helical" evidence="11">
    <location>
        <begin position="208"/>
        <end position="227"/>
    </location>
</feature>
<reference evidence="13 14" key="1">
    <citation type="submission" date="2024-02" db="EMBL/GenBank/DDBJ databases">
        <title>Discinaceae phylogenomics.</title>
        <authorList>
            <person name="Dirks A.C."/>
            <person name="James T.Y."/>
        </authorList>
    </citation>
    <scope>NUCLEOTIDE SEQUENCE [LARGE SCALE GENOMIC DNA]</scope>
    <source>
        <strain evidence="13 14">ACD0624</strain>
    </source>
</reference>
<keyword evidence="14" id="KW-1185">Reference proteome</keyword>
<evidence type="ECO:0000256" key="5">
    <source>
        <dbReference type="ARBA" id="ARBA00019973"/>
    </source>
</evidence>
<name>A0ABR3G4Z2_9PEZI</name>
<comment type="function">
    <text evidence="1">Component of the EKC/KEOPS complex that is required for the formation of a threonylcarbamoyl group on adenosine at position 37 (t(6)A37) in tRNAs that read codons beginning with adenine. The complex is probably involved in the transfer of the threonylcarbamoyl moiety of threonylcarbamoyl-AMP (TC-AMP) to the N6 group of A37. BUD32 has ATPase activity in the context of the EKC/KEOPS complex and likely plays a supporting role to the catalytic subunit KAE1. The EKC/KEOPS complex also promotes both telomere uncapping and telomere elongation. The complex is required for efficient recruitment of transcriptional coactivators.</text>
</comment>
<protein>
    <recommendedName>
        <fullName evidence="5">EKC/KEOPS complex subunit BUD32</fullName>
        <ecNumber evidence="3">2.7.11.1</ecNumber>
    </recommendedName>
    <alternativeName>
        <fullName evidence="6 7">Atypical Serine/threonine protein kinase BUD32</fullName>
    </alternativeName>
    <alternativeName>
        <fullName evidence="4">EKC/KEOPS complex subunit bud32</fullName>
    </alternativeName>
</protein>
<evidence type="ECO:0000313" key="14">
    <source>
        <dbReference type="Proteomes" id="UP001447188"/>
    </source>
</evidence>
<feature type="transmembrane region" description="Helical" evidence="11">
    <location>
        <begin position="63"/>
        <end position="84"/>
    </location>
</feature>
<dbReference type="Pfam" id="PF17667">
    <property type="entry name" value="Pkinase_fungal"/>
    <property type="match status" value="1"/>
</dbReference>
<evidence type="ECO:0000313" key="13">
    <source>
        <dbReference type="EMBL" id="KAL0631022.1"/>
    </source>
</evidence>
<organism evidence="13 14">
    <name type="scientific">Discina gigas</name>
    <dbReference type="NCBI Taxonomy" id="1032678"/>
    <lineage>
        <taxon>Eukaryota</taxon>
        <taxon>Fungi</taxon>
        <taxon>Dikarya</taxon>
        <taxon>Ascomycota</taxon>
        <taxon>Pezizomycotina</taxon>
        <taxon>Pezizomycetes</taxon>
        <taxon>Pezizales</taxon>
        <taxon>Discinaceae</taxon>
        <taxon>Discina</taxon>
    </lineage>
</organism>
<evidence type="ECO:0000256" key="2">
    <source>
        <dbReference type="ARBA" id="ARBA00011534"/>
    </source>
</evidence>
<evidence type="ECO:0000256" key="11">
    <source>
        <dbReference type="SAM" id="Phobius"/>
    </source>
</evidence>
<evidence type="ECO:0000259" key="12">
    <source>
        <dbReference type="PROSITE" id="PS50011"/>
    </source>
</evidence>
<gene>
    <name evidence="13" type="ORF">Q9L58_010124</name>
</gene>